<feature type="region of interest" description="Disordered" evidence="1">
    <location>
        <begin position="1"/>
        <end position="29"/>
    </location>
</feature>
<comment type="caution">
    <text evidence="2">The sequence shown here is derived from an EMBL/GenBank/DDBJ whole genome shotgun (WGS) entry which is preliminary data.</text>
</comment>
<evidence type="ECO:0000256" key="1">
    <source>
        <dbReference type="SAM" id="MobiDB-lite"/>
    </source>
</evidence>
<dbReference type="EMBL" id="JAWDGP010001264">
    <property type="protein sequence ID" value="KAK3793237.1"/>
    <property type="molecule type" value="Genomic_DNA"/>
</dbReference>
<accession>A0AAE1ASN1</accession>
<evidence type="ECO:0000313" key="3">
    <source>
        <dbReference type="Proteomes" id="UP001283361"/>
    </source>
</evidence>
<gene>
    <name evidence="2" type="ORF">RRG08_014716</name>
</gene>
<name>A0AAE1ASN1_9GAST</name>
<reference evidence="2" key="1">
    <citation type="journal article" date="2023" name="G3 (Bethesda)">
        <title>A reference genome for the long-term kleptoplast-retaining sea slug Elysia crispata morphotype clarki.</title>
        <authorList>
            <person name="Eastman K.E."/>
            <person name="Pendleton A.L."/>
            <person name="Shaikh M.A."/>
            <person name="Suttiyut T."/>
            <person name="Ogas R."/>
            <person name="Tomko P."/>
            <person name="Gavelis G."/>
            <person name="Widhalm J.R."/>
            <person name="Wisecaver J.H."/>
        </authorList>
    </citation>
    <scope>NUCLEOTIDE SEQUENCE</scope>
    <source>
        <strain evidence="2">ECLA1</strain>
    </source>
</reference>
<feature type="region of interest" description="Disordered" evidence="1">
    <location>
        <begin position="52"/>
        <end position="85"/>
    </location>
</feature>
<organism evidence="2 3">
    <name type="scientific">Elysia crispata</name>
    <name type="common">lettuce slug</name>
    <dbReference type="NCBI Taxonomy" id="231223"/>
    <lineage>
        <taxon>Eukaryota</taxon>
        <taxon>Metazoa</taxon>
        <taxon>Spiralia</taxon>
        <taxon>Lophotrochozoa</taxon>
        <taxon>Mollusca</taxon>
        <taxon>Gastropoda</taxon>
        <taxon>Heterobranchia</taxon>
        <taxon>Euthyneura</taxon>
        <taxon>Panpulmonata</taxon>
        <taxon>Sacoglossa</taxon>
        <taxon>Placobranchoidea</taxon>
        <taxon>Plakobranchidae</taxon>
        <taxon>Elysia</taxon>
    </lineage>
</organism>
<feature type="non-terminal residue" evidence="2">
    <location>
        <position position="1"/>
    </location>
</feature>
<evidence type="ECO:0000313" key="2">
    <source>
        <dbReference type="EMBL" id="KAK3793237.1"/>
    </source>
</evidence>
<protein>
    <submittedName>
        <fullName evidence="2">Uncharacterized protein</fullName>
    </submittedName>
</protein>
<dbReference type="Proteomes" id="UP001283361">
    <property type="component" value="Unassembled WGS sequence"/>
</dbReference>
<keyword evidence="3" id="KW-1185">Reference proteome</keyword>
<sequence>WPLQLLTRAKTPTTDSWKGNKAGELSSPRSEELFKDLGVTVSSDKRNWIQKMHKQKHRHSGGYTVKKTGWPSGGTEGPDRYTARP</sequence>
<proteinExistence type="predicted"/>
<dbReference type="AlphaFoldDB" id="A0AAE1ASN1"/>